<dbReference type="InterPro" id="IPR036162">
    <property type="entry name" value="Resolvase-like_N_sf"/>
</dbReference>
<dbReference type="PROSITE" id="PS00398">
    <property type="entry name" value="RECOMBINASES_2"/>
    <property type="match status" value="1"/>
</dbReference>
<dbReference type="CDD" id="cd03768">
    <property type="entry name" value="SR_ResInv"/>
    <property type="match status" value="1"/>
</dbReference>
<dbReference type="FunFam" id="3.40.50.1390:FF:000001">
    <property type="entry name" value="DNA recombinase"/>
    <property type="match status" value="1"/>
</dbReference>
<evidence type="ECO:0000256" key="7">
    <source>
        <dbReference type="PROSITE-ProRule" id="PRU10137"/>
    </source>
</evidence>
<dbReference type="PROSITE" id="PS00397">
    <property type="entry name" value="RECOMBINASES_1"/>
    <property type="match status" value="1"/>
</dbReference>
<evidence type="ECO:0000256" key="4">
    <source>
        <dbReference type="ARBA" id="ARBA00023125"/>
    </source>
</evidence>
<reference evidence="9 10" key="1">
    <citation type="journal article" date="2012" name="J. Bacteriol.">
        <title>Genome sequence of Thalassospira xiamenensis type strain M-5.</title>
        <authorList>
            <person name="Lai Q."/>
            <person name="Shao Z."/>
        </authorList>
    </citation>
    <scope>NUCLEOTIDE SEQUENCE [LARGE SCALE GENOMIC DNA]</scope>
    <source>
        <strain evidence="9 10">M-5</strain>
    </source>
</reference>
<keyword evidence="5" id="KW-0233">DNA recombination</keyword>
<dbReference type="GeneID" id="31929927"/>
<evidence type="ECO:0000256" key="3">
    <source>
        <dbReference type="ARBA" id="ARBA00023100"/>
    </source>
</evidence>
<evidence type="ECO:0000256" key="5">
    <source>
        <dbReference type="ARBA" id="ARBA00023172"/>
    </source>
</evidence>
<comment type="similarity">
    <text evidence="1">Belongs to the site-specific recombinase resolvase family.</text>
</comment>
<keyword evidence="4" id="KW-0238">DNA-binding</keyword>
<organism evidence="9 10">
    <name type="scientific">Thalassospira xiamenensis M-5 = DSM 17429</name>
    <dbReference type="NCBI Taxonomy" id="1123366"/>
    <lineage>
        <taxon>Bacteria</taxon>
        <taxon>Pseudomonadati</taxon>
        <taxon>Pseudomonadota</taxon>
        <taxon>Alphaproteobacteria</taxon>
        <taxon>Rhodospirillales</taxon>
        <taxon>Thalassospiraceae</taxon>
        <taxon>Thalassospira</taxon>
    </lineage>
</organism>
<dbReference type="Proteomes" id="UP000007127">
    <property type="component" value="Plasmid"/>
</dbReference>
<sequence>MSAEERHYGYARVSTPDQNLDLQVEALKNAGVEERHIFTDHATGSGPIKKRHGLLMLLKGMREGDTLVVWKLDRLGRTVAELIRTLDIIRKKGADLKVLTQPIDTTTAIGKVMFNVVAAFAEFERDLISERTKAGLAEARKRGRQIGHKKKLTTEMKKEAAALLGEGYSYEAIAEKWNGKVSKSTLYNYREEIEAFIPLDVEDAETDSK</sequence>
<feature type="active site" description="O-(5'-phospho-DNA)-serine intermediate" evidence="6 7">
    <location>
        <position position="14"/>
    </location>
</feature>
<evidence type="ECO:0000256" key="2">
    <source>
        <dbReference type="ARBA" id="ARBA00022908"/>
    </source>
</evidence>
<accession>A0AB72UJM5</accession>
<evidence type="ECO:0000313" key="10">
    <source>
        <dbReference type="Proteomes" id="UP000007127"/>
    </source>
</evidence>
<keyword evidence="3" id="KW-0230">DNA invertase</keyword>
<keyword evidence="9" id="KW-0614">Plasmid</keyword>
<dbReference type="PANTHER" id="PTHR30461">
    <property type="entry name" value="DNA-INVERTASE FROM LAMBDOID PROPHAGE"/>
    <property type="match status" value="1"/>
</dbReference>
<geneLocation type="plasmid" evidence="10"/>
<evidence type="ECO:0000259" key="8">
    <source>
        <dbReference type="PROSITE" id="PS51736"/>
    </source>
</evidence>
<dbReference type="AlphaFoldDB" id="A0AB72UJM5"/>
<evidence type="ECO:0000256" key="6">
    <source>
        <dbReference type="PIRSR" id="PIRSR606118-50"/>
    </source>
</evidence>
<dbReference type="InterPro" id="IPR006120">
    <property type="entry name" value="Resolvase_HTH_dom"/>
</dbReference>
<dbReference type="Pfam" id="PF00239">
    <property type="entry name" value="Resolvase"/>
    <property type="match status" value="1"/>
</dbReference>
<keyword evidence="2" id="KW-0229">DNA integration</keyword>
<dbReference type="Gene3D" id="3.40.50.1390">
    <property type="entry name" value="Resolvase, N-terminal catalytic domain"/>
    <property type="match status" value="1"/>
</dbReference>
<dbReference type="PROSITE" id="PS51736">
    <property type="entry name" value="RECOMBINASES_3"/>
    <property type="match status" value="1"/>
</dbReference>
<dbReference type="PANTHER" id="PTHR30461:SF2">
    <property type="entry name" value="SERINE RECOMBINASE PINE-RELATED"/>
    <property type="match status" value="1"/>
</dbReference>
<evidence type="ECO:0000256" key="1">
    <source>
        <dbReference type="ARBA" id="ARBA00009913"/>
    </source>
</evidence>
<dbReference type="InterPro" id="IPR050639">
    <property type="entry name" value="SSR_resolvase"/>
</dbReference>
<dbReference type="SMART" id="SM00857">
    <property type="entry name" value="Resolvase"/>
    <property type="match status" value="1"/>
</dbReference>
<dbReference type="InterPro" id="IPR006119">
    <property type="entry name" value="Resolv_N"/>
</dbReference>
<protein>
    <submittedName>
        <fullName evidence="9">Resolvase-like protein</fullName>
    </submittedName>
</protein>
<dbReference type="RefSeq" id="WP_007090958.1">
    <property type="nucleotide sequence ID" value="NZ_CP004389.1"/>
</dbReference>
<dbReference type="SUPFAM" id="SSF53041">
    <property type="entry name" value="Resolvase-like"/>
    <property type="match status" value="1"/>
</dbReference>
<proteinExistence type="inferred from homology"/>
<dbReference type="GO" id="GO:0000150">
    <property type="term" value="F:DNA strand exchange activity"/>
    <property type="evidence" value="ECO:0007669"/>
    <property type="project" value="UniProtKB-KW"/>
</dbReference>
<dbReference type="InterPro" id="IPR006118">
    <property type="entry name" value="Recombinase_CS"/>
</dbReference>
<dbReference type="Pfam" id="PF02796">
    <property type="entry name" value="HTH_7"/>
    <property type="match status" value="1"/>
</dbReference>
<gene>
    <name evidence="9" type="ORF">TH3_21438</name>
</gene>
<dbReference type="EMBL" id="CP004389">
    <property type="protein sequence ID" value="AJD54360.1"/>
    <property type="molecule type" value="Genomic_DNA"/>
</dbReference>
<dbReference type="GO" id="GO:0003677">
    <property type="term" value="F:DNA binding"/>
    <property type="evidence" value="ECO:0007669"/>
    <property type="project" value="UniProtKB-KW"/>
</dbReference>
<feature type="domain" description="Resolvase/invertase-type recombinase catalytic" evidence="8">
    <location>
        <begin position="6"/>
        <end position="143"/>
    </location>
</feature>
<name>A0AB72UJM5_9PROT</name>
<dbReference type="GO" id="GO:0015074">
    <property type="term" value="P:DNA integration"/>
    <property type="evidence" value="ECO:0007669"/>
    <property type="project" value="UniProtKB-KW"/>
</dbReference>
<dbReference type="KEGG" id="txi:TH3_21438"/>
<evidence type="ECO:0000313" key="9">
    <source>
        <dbReference type="EMBL" id="AJD54360.1"/>
    </source>
</evidence>